<dbReference type="InterPro" id="IPR011335">
    <property type="entry name" value="Restrct_endonuc-II-like"/>
</dbReference>
<dbReference type="EMBL" id="JACIEH010000003">
    <property type="protein sequence ID" value="MBB4100753.1"/>
    <property type="molecule type" value="Genomic_DNA"/>
</dbReference>
<proteinExistence type="predicted"/>
<name>A0A7W6JWC0_9SPHN</name>
<dbReference type="Gene3D" id="3.40.1350.10">
    <property type="match status" value="1"/>
</dbReference>
<organism evidence="2 3">
    <name type="scientific">Sphingomonas kyeonggiensis</name>
    <dbReference type="NCBI Taxonomy" id="1268553"/>
    <lineage>
        <taxon>Bacteria</taxon>
        <taxon>Pseudomonadati</taxon>
        <taxon>Pseudomonadota</taxon>
        <taxon>Alphaproteobacteria</taxon>
        <taxon>Sphingomonadales</taxon>
        <taxon>Sphingomonadaceae</taxon>
        <taxon>Sphingomonas</taxon>
    </lineage>
</organism>
<sequence length="208" mass="23295">MDRNDGKDLEQQVANLVEGLIASGDLPYRPELVRFREKAKYYSRTREAEVDFENVLEVYVKDNMGKEGAQPTHVIVFECKDHGRAVEVKLIDELVGRLAGGYGFNMKGYVVTRKGFQSGALATARNNGIGLIKIMPDDKIKFFAHLQTIVSIERDRREFPRRAQQALLNPNYESGGESFYAADDGYVFSSLAGVLGRHFREAGLEAGE</sequence>
<protein>
    <recommendedName>
        <fullName evidence="1">Restriction endonuclease type IV Mrr domain-containing protein</fullName>
    </recommendedName>
</protein>
<feature type="domain" description="Restriction endonuclease type IV Mrr" evidence="1">
    <location>
        <begin position="44"/>
        <end position="133"/>
    </location>
</feature>
<dbReference type="Pfam" id="PF04471">
    <property type="entry name" value="Mrr_cat"/>
    <property type="match status" value="1"/>
</dbReference>
<dbReference type="InterPro" id="IPR011856">
    <property type="entry name" value="tRNA_endonuc-like_dom_sf"/>
</dbReference>
<dbReference type="AlphaFoldDB" id="A0A7W6JWC0"/>
<dbReference type="GO" id="GO:0009307">
    <property type="term" value="P:DNA restriction-modification system"/>
    <property type="evidence" value="ECO:0007669"/>
    <property type="project" value="InterPro"/>
</dbReference>
<keyword evidence="3" id="KW-1185">Reference proteome</keyword>
<dbReference type="InterPro" id="IPR007560">
    <property type="entry name" value="Restrct_endonuc_IV_Mrr"/>
</dbReference>
<dbReference type="GO" id="GO:0003677">
    <property type="term" value="F:DNA binding"/>
    <property type="evidence" value="ECO:0007669"/>
    <property type="project" value="InterPro"/>
</dbReference>
<gene>
    <name evidence="2" type="ORF">GGR46_004325</name>
</gene>
<accession>A0A7W6JWC0</accession>
<evidence type="ECO:0000313" key="3">
    <source>
        <dbReference type="Proteomes" id="UP000557392"/>
    </source>
</evidence>
<dbReference type="RefSeq" id="WP_184000029.1">
    <property type="nucleotide sequence ID" value="NZ_JACIEH010000003.1"/>
</dbReference>
<dbReference type="Proteomes" id="UP000557392">
    <property type="component" value="Unassembled WGS sequence"/>
</dbReference>
<dbReference type="GO" id="GO:0004519">
    <property type="term" value="F:endonuclease activity"/>
    <property type="evidence" value="ECO:0007669"/>
    <property type="project" value="InterPro"/>
</dbReference>
<evidence type="ECO:0000313" key="2">
    <source>
        <dbReference type="EMBL" id="MBB4100753.1"/>
    </source>
</evidence>
<dbReference type="SUPFAM" id="SSF52980">
    <property type="entry name" value="Restriction endonuclease-like"/>
    <property type="match status" value="1"/>
</dbReference>
<comment type="caution">
    <text evidence="2">The sequence shown here is derived from an EMBL/GenBank/DDBJ whole genome shotgun (WGS) entry which is preliminary data.</text>
</comment>
<reference evidence="2 3" key="1">
    <citation type="submission" date="2020-08" db="EMBL/GenBank/DDBJ databases">
        <title>Genomic Encyclopedia of Type Strains, Phase IV (KMG-IV): sequencing the most valuable type-strain genomes for metagenomic binning, comparative biology and taxonomic classification.</title>
        <authorList>
            <person name="Goeker M."/>
        </authorList>
    </citation>
    <scope>NUCLEOTIDE SEQUENCE [LARGE SCALE GENOMIC DNA]</scope>
    <source>
        <strain evidence="2 3">DSM 101806</strain>
    </source>
</reference>
<evidence type="ECO:0000259" key="1">
    <source>
        <dbReference type="Pfam" id="PF04471"/>
    </source>
</evidence>